<evidence type="ECO:0000313" key="1">
    <source>
        <dbReference type="EMBL" id="WIW71225.1"/>
    </source>
</evidence>
<reference evidence="1" key="1">
    <citation type="submission" date="2023-03" db="EMBL/GenBank/DDBJ databases">
        <title>Selenobaculum gbiensis gen. nov. sp. nov., a new bacterium isolated from the gut microbiota of IBD patient.</title>
        <authorList>
            <person name="Yeo S."/>
            <person name="Park H."/>
            <person name="Huh C.S."/>
        </authorList>
    </citation>
    <scope>NUCLEOTIDE SEQUENCE</scope>
    <source>
        <strain evidence="1">ICN-92133</strain>
    </source>
</reference>
<dbReference type="Proteomes" id="UP001243623">
    <property type="component" value="Chromosome"/>
</dbReference>
<keyword evidence="2" id="KW-1185">Reference proteome</keyword>
<sequence length="224" mass="25902">MKIYEDIINKASKKNKSKKTFNVISTVQEFWQSLQESFANAKIIEATEMMSCFTKTDNFHCNYQRNLSYENLMPLSHDMWVEFSDEESGTNLGVLLTYHEIEEDDSLFRDAMEYGIQSPFKWCCKSYSFIKQPLSKTVPLNWSLMEYIREDGSSAGSLLKPIQLPDSVVKNVEIEMENMQLLNHGIASLISDLALYLVESVHQEKAILKEHKKAKNDYYIALPV</sequence>
<evidence type="ECO:0000313" key="2">
    <source>
        <dbReference type="Proteomes" id="UP001243623"/>
    </source>
</evidence>
<dbReference type="KEGG" id="sgbi:P3F81_02520"/>
<gene>
    <name evidence="1" type="ORF">P3F81_02520</name>
</gene>
<organism evidence="1 2">
    <name type="scientific">Selenobaculum gibii</name>
    <dbReference type="NCBI Taxonomy" id="3054208"/>
    <lineage>
        <taxon>Bacteria</taxon>
        <taxon>Bacillati</taxon>
        <taxon>Bacillota</taxon>
        <taxon>Negativicutes</taxon>
        <taxon>Selenomonadales</taxon>
        <taxon>Selenomonadaceae</taxon>
        <taxon>Selenobaculum</taxon>
    </lineage>
</organism>
<protein>
    <submittedName>
        <fullName evidence="1">Uncharacterized protein</fullName>
    </submittedName>
</protein>
<dbReference type="EMBL" id="CP120678">
    <property type="protein sequence ID" value="WIW71225.1"/>
    <property type="molecule type" value="Genomic_DNA"/>
</dbReference>
<dbReference type="AlphaFoldDB" id="A0A9Y2EU61"/>
<dbReference type="RefSeq" id="WP_147666621.1">
    <property type="nucleotide sequence ID" value="NZ_CP120678.1"/>
</dbReference>
<proteinExistence type="predicted"/>
<name>A0A9Y2EU61_9FIRM</name>
<accession>A0A9Y2EU61</accession>